<dbReference type="Gene3D" id="2.160.20.10">
    <property type="entry name" value="Single-stranded right-handed beta-helix, Pectin lyase-like"/>
    <property type="match status" value="3"/>
</dbReference>
<reference evidence="3 4" key="1">
    <citation type="submission" date="2018-07" db="EMBL/GenBank/DDBJ databases">
        <title>Genomic Encyclopedia of Type Strains, Phase IV (KMG-IV): sequencing the most valuable type-strain genomes for metagenomic binning, comparative biology and taxonomic classification.</title>
        <authorList>
            <person name="Goeker M."/>
        </authorList>
    </citation>
    <scope>NUCLEOTIDE SEQUENCE [LARGE SCALE GENOMIC DNA]</scope>
    <source>
        <strain evidence="3 4">DSM 103736</strain>
    </source>
</reference>
<dbReference type="InterPro" id="IPR012334">
    <property type="entry name" value="Pectin_lyas_fold"/>
</dbReference>
<dbReference type="InterPro" id="IPR008619">
    <property type="entry name" value="Filamentous_hemagglutn_rpt"/>
</dbReference>
<dbReference type="OrthoDB" id="2664633at2"/>
<comment type="caution">
    <text evidence="3">The sequence shown here is derived from an EMBL/GenBank/DDBJ whole genome shotgun (WGS) entry which is preliminary data.</text>
</comment>
<evidence type="ECO:0000259" key="2">
    <source>
        <dbReference type="SMART" id="SM00912"/>
    </source>
</evidence>
<evidence type="ECO:0000313" key="4">
    <source>
        <dbReference type="Proteomes" id="UP000254848"/>
    </source>
</evidence>
<dbReference type="SMART" id="SM00912">
    <property type="entry name" value="Haemagg_act"/>
    <property type="match status" value="1"/>
</dbReference>
<accession>A0A370QQN7</accession>
<evidence type="ECO:0000313" key="3">
    <source>
        <dbReference type="EMBL" id="RDK91091.1"/>
    </source>
</evidence>
<dbReference type="NCBIfam" id="TIGR01901">
    <property type="entry name" value="adhes_NPXG"/>
    <property type="match status" value="1"/>
</dbReference>
<feature type="domain" description="Filamentous haemagglutinin FhaB/tRNA nuclease CdiA-like TPS" evidence="2">
    <location>
        <begin position="65"/>
        <end position="187"/>
    </location>
</feature>
<dbReference type="NCBIfam" id="TIGR01731">
    <property type="entry name" value="fil_hemag_20aa"/>
    <property type="match status" value="9"/>
</dbReference>
<feature type="region of interest" description="Disordered" evidence="1">
    <location>
        <begin position="1"/>
        <end position="21"/>
    </location>
</feature>
<gene>
    <name evidence="3" type="ORF">C8D90_105379</name>
</gene>
<protein>
    <submittedName>
        <fullName evidence="3">Filamentous hemagglutinin family protein</fullName>
    </submittedName>
</protein>
<sequence>MVKKTINNPKKGHWRAGDTRHDAFPSPRRWLSYTISALLVAQPALPVYAANIDIASGNTRTDQAGNGVPIVDIATPNQAGISHNKYNDFNVGKEGLILNNSTDRLTQTQLGGLIQNNTNLKAGKEAVGIINEVVGSNRSQLQGYIEVGGKAASVMVANPYGITCDGCGFINTPNATLTTGKPVMGADGNVQALEVSRGTITVQGKGLDAGDVDAFRLISRATEINAEIHAKDLTVITGTNRVNKDGTITTIAADEKEKKPTVSIDTKRLGGMYANRIRLVSSEKGVGVNLGNLNARQGDIQIDANGKLRLNNSLAAGKLTVKSEGMELSGAHRAEQGIQLASKGDMALNEAALSSGKDLSLNASGQLTINKSQLRAGADTKGNLNRGSSLSVAGGSQTITGSRLSADKINISATRSLSQDKNSQFSAMTDLDVEAETLALNGRSEADNDVTLRAGRLNTGTESLISAQRDVRVNVGDEADLHGRITATRDLTLSAAKVSNKGELRAGRNGRLESQQLNNQGVIQAQANQTVKAGKIVNGGSLSAQDTLDVEAASLSNGGWLGARKDVSLNVTDLLNVDASGVLFSDGNLNIRTGQFLLAGLTQGLGDVTVSAADITTLSGSKLLSGADMVLTADSLALAGLVSADGQLSINGKTLRMSDGAYVQAQNALAVNISHSAELRGVFHTLGTLSFSGGEVDHQAQSTAGRISVNAEHLANSGLLQVDGRIDVQAQTIVQQGIVLAQGVANFTVNTLVNSGSISAGDLTIAARDELNNGGSGTLTASGSLSLSAWRAENRGRINGGSIGLLANEVNNAGYIQATRDLNISATQRLDSHSALLAGQRLTLQGGSVYNDGVMQGQSMQVSAGNLKNDGTMQGIDSVGMEIDGTLSNSGYVLSSGELAINAHEVENTGTIEGNTMLKPFASLSPLRSRIAGSSFVAQISGNHWNSPLQEIPAGGTTETHVGAESIAETAIDNAFDGLSALQQEKPNKAPRETGKEFTDRDTFIATDYFLDRIDLHPDYDYRFAADDALNNMTLKTSDTHYLNGIGTEMAQLQALIDRAAAQDSGVRLADIRLSADLISSLTRSLVNTAKAEGHGKPILYLAPDDIQLLDGSIIGSGKIKL</sequence>
<keyword evidence="4" id="KW-1185">Reference proteome</keyword>
<organism evidence="3 4">
    <name type="scientific">Enterobacillus tribolii</name>
    <dbReference type="NCBI Taxonomy" id="1487935"/>
    <lineage>
        <taxon>Bacteria</taxon>
        <taxon>Pseudomonadati</taxon>
        <taxon>Pseudomonadota</taxon>
        <taxon>Gammaproteobacteria</taxon>
        <taxon>Enterobacterales</taxon>
        <taxon>Hafniaceae</taxon>
        <taxon>Enterobacillus</taxon>
    </lineage>
</organism>
<proteinExistence type="predicted"/>
<dbReference type="SUPFAM" id="SSF51126">
    <property type="entry name" value="Pectin lyase-like"/>
    <property type="match status" value="1"/>
</dbReference>
<name>A0A370QQN7_9GAMM</name>
<dbReference type="InterPro" id="IPR008638">
    <property type="entry name" value="FhaB/CdiA-like_TPS"/>
</dbReference>
<evidence type="ECO:0000256" key="1">
    <source>
        <dbReference type="SAM" id="MobiDB-lite"/>
    </source>
</evidence>
<dbReference type="InterPro" id="IPR011050">
    <property type="entry name" value="Pectin_lyase_fold/virulence"/>
</dbReference>
<dbReference type="InterPro" id="IPR010069">
    <property type="entry name" value="CdiA_FHA1_rpt"/>
</dbReference>
<dbReference type="Pfam" id="PF05860">
    <property type="entry name" value="TPS"/>
    <property type="match status" value="1"/>
</dbReference>
<dbReference type="EMBL" id="QRAP01000005">
    <property type="protein sequence ID" value="RDK91091.1"/>
    <property type="molecule type" value="Genomic_DNA"/>
</dbReference>
<dbReference type="RefSeq" id="WP_115458898.1">
    <property type="nucleotide sequence ID" value="NZ_QRAP01000005.1"/>
</dbReference>
<dbReference type="AlphaFoldDB" id="A0A370QQN7"/>
<dbReference type="Proteomes" id="UP000254848">
    <property type="component" value="Unassembled WGS sequence"/>
</dbReference>
<dbReference type="Pfam" id="PF05594">
    <property type="entry name" value="Fil_haemagg"/>
    <property type="match status" value="7"/>
</dbReference>